<dbReference type="RefSeq" id="WP_139298369.1">
    <property type="nucleotide sequence ID" value="NZ_FNRA01000014.1"/>
</dbReference>
<sequence>MIKKIAFSILLLSGMLLLSINASAQQQKTWTTPIAVTKMNGGKIYVSYSYTNKDSIFYKIKSKCAGLKHIYTCFAFKYLDKNNMEHTYFIRDIPLGEKFEKEFKVYASNGMSKIVMPYMLETIVAYVDDSSDKISIIDN</sequence>
<gene>
    <name evidence="2" type="ORF">SAMN05443550_11484</name>
</gene>
<evidence type="ECO:0000313" key="3">
    <source>
        <dbReference type="Proteomes" id="UP000198850"/>
    </source>
</evidence>
<protein>
    <submittedName>
        <fullName evidence="2">Uncharacterized protein</fullName>
    </submittedName>
</protein>
<evidence type="ECO:0000256" key="1">
    <source>
        <dbReference type="SAM" id="SignalP"/>
    </source>
</evidence>
<name>A0A1H4H9C0_9SPHI</name>
<dbReference type="Proteomes" id="UP000198850">
    <property type="component" value="Unassembled WGS sequence"/>
</dbReference>
<proteinExistence type="predicted"/>
<keyword evidence="3" id="KW-1185">Reference proteome</keyword>
<keyword evidence="1" id="KW-0732">Signal</keyword>
<dbReference type="OrthoDB" id="9848993at2"/>
<feature type="signal peptide" evidence="1">
    <location>
        <begin position="1"/>
        <end position="24"/>
    </location>
</feature>
<dbReference type="AlphaFoldDB" id="A0A1H4H9C0"/>
<feature type="chain" id="PRO_5011765424" evidence="1">
    <location>
        <begin position="25"/>
        <end position="139"/>
    </location>
</feature>
<accession>A0A1H4H9C0</accession>
<reference evidence="2 3" key="1">
    <citation type="submission" date="2016-10" db="EMBL/GenBank/DDBJ databases">
        <authorList>
            <person name="de Groot N.N."/>
        </authorList>
    </citation>
    <scope>NUCLEOTIDE SEQUENCE [LARGE SCALE GENOMIC DNA]</scope>
    <source>
        <strain evidence="2 3">DSM 19033</strain>
    </source>
</reference>
<organism evidence="2 3">
    <name type="scientific">Pedobacter hartonius</name>
    <dbReference type="NCBI Taxonomy" id="425514"/>
    <lineage>
        <taxon>Bacteria</taxon>
        <taxon>Pseudomonadati</taxon>
        <taxon>Bacteroidota</taxon>
        <taxon>Sphingobacteriia</taxon>
        <taxon>Sphingobacteriales</taxon>
        <taxon>Sphingobacteriaceae</taxon>
        <taxon>Pedobacter</taxon>
    </lineage>
</organism>
<evidence type="ECO:0000313" key="2">
    <source>
        <dbReference type="EMBL" id="SEB18266.1"/>
    </source>
</evidence>
<dbReference type="EMBL" id="FNRA01000014">
    <property type="protein sequence ID" value="SEB18266.1"/>
    <property type="molecule type" value="Genomic_DNA"/>
</dbReference>